<name>A0A7X0CDZ0_9BURK</name>
<reference evidence="1 2" key="1">
    <citation type="submission" date="2020-08" db="EMBL/GenBank/DDBJ databases">
        <title>The Agave Microbiome: Exploring the role of microbial communities in plant adaptations to desert environments.</title>
        <authorList>
            <person name="Partida-Martinez L.P."/>
        </authorList>
    </citation>
    <scope>NUCLEOTIDE SEQUENCE [LARGE SCALE GENOMIC DNA]</scope>
    <source>
        <strain evidence="1 2">AT3.2</strain>
    </source>
</reference>
<comment type="caution">
    <text evidence="1">The sequence shown here is derived from an EMBL/GenBank/DDBJ whole genome shotgun (WGS) entry which is preliminary data.</text>
</comment>
<gene>
    <name evidence="1" type="ORF">HD842_001863</name>
</gene>
<evidence type="ECO:0008006" key="3">
    <source>
        <dbReference type="Google" id="ProtNLM"/>
    </source>
</evidence>
<dbReference type="AlphaFoldDB" id="A0A7X0CDZ0"/>
<evidence type="ECO:0000313" key="1">
    <source>
        <dbReference type="EMBL" id="MBB6133752.1"/>
    </source>
</evidence>
<sequence length="89" mass="9633">MADDAALACVATNRDVSESPPSLFQDCRDVLHLSLFFDGTGNNWERDSATNSWSNVGRMFDAAIREKGKSIYPIYIAGVGTPYNGKAAS</sequence>
<dbReference type="EMBL" id="JACHBX010000001">
    <property type="protein sequence ID" value="MBB6133752.1"/>
    <property type="molecule type" value="Genomic_DNA"/>
</dbReference>
<keyword evidence="2" id="KW-1185">Reference proteome</keyword>
<accession>A0A7X0CDZ0</accession>
<protein>
    <recommendedName>
        <fullName evidence="3">DUF2235 domain-containing protein</fullName>
    </recommendedName>
</protein>
<proteinExistence type="predicted"/>
<evidence type="ECO:0000313" key="2">
    <source>
        <dbReference type="Proteomes" id="UP000540787"/>
    </source>
</evidence>
<dbReference type="RefSeq" id="WP_183553407.1">
    <property type="nucleotide sequence ID" value="NZ_JACHBX010000001.1"/>
</dbReference>
<dbReference type="Proteomes" id="UP000540787">
    <property type="component" value="Unassembled WGS sequence"/>
</dbReference>
<organism evidence="1 2">
    <name type="scientific">Massilia aurea</name>
    <dbReference type="NCBI Taxonomy" id="373040"/>
    <lineage>
        <taxon>Bacteria</taxon>
        <taxon>Pseudomonadati</taxon>
        <taxon>Pseudomonadota</taxon>
        <taxon>Betaproteobacteria</taxon>
        <taxon>Burkholderiales</taxon>
        <taxon>Oxalobacteraceae</taxon>
        <taxon>Telluria group</taxon>
        <taxon>Massilia</taxon>
    </lineage>
</organism>